<evidence type="ECO:0000256" key="2">
    <source>
        <dbReference type="ARBA" id="ARBA00022525"/>
    </source>
</evidence>
<proteinExistence type="predicted"/>
<dbReference type="InterPro" id="IPR022409">
    <property type="entry name" value="PKD/Chitinase_dom"/>
</dbReference>
<gene>
    <name evidence="6" type="ORF">OJ996_07235</name>
</gene>
<dbReference type="Pfam" id="PF12904">
    <property type="entry name" value="Collagen_bind_2"/>
    <property type="match status" value="1"/>
</dbReference>
<sequence length="2051" mass="213380">MSPLRALFAFTGMVSVATAAVGPNDVYQESGGIVVMEAERTPSSLGTGTDRWETHTPGETNYVNGAVQDAHLEFQGNSSNGGDAKTPLTYKFQINQSGYYHLHIRARARLDGAPSDKNNDCYVKMATISGTDFGPGPNPGTGNLNDAPKSLLTANTKMYGGSPTSWGWANQLDAITNKRWPVYNFHAGSVYQLTISGRSIKFNMDRIVLRRSTILDTSAKSTAIPESVLNTPGSTTPTVAKITLVNADTDRDAAVLTDGGTIKLATMGPNLNLRADTYPPIIGSVRFNLNGNPNHKLESRAPYTIGGDNVWDDYLPWTPSVGNHTLTVTPYSAADGGGSAGAPVTINFTVINQASAGAPVANAGADRSLILPTSSLALGGSGSDSGGSITGYKWDMVAGPAPVAWSNSLAASPTISDLIQGTYRFRLTVTDNSGLSGYDDMTVTVTPATNAPVVNAGPDKAVTLPTNSVSMSATASDPEDAIYAYLWSQMSGPNWVSRTGESSLNFTASNLIEGTYIFRLKVYSESGLIGADDVTVTVAGATGVPIANAGVDKAITLPTNSVVLNGTGTDTGGSISNYAWTQVSGAGTASLSGNTTANLTASSLLAGTYVFRLTVTDNSGLTASDEAVVTVSAGSSAPVANAGADRAVTLPTNSVVLNGSGTDTGGSISSYAWTQVSGPNTASLSGNTTANLTASSLVAGSYVFRLTVTDNSGLIASDDATVTVSAGSGAPVASAGPDVVITLPNNSVVLSGSGTDTGGSISSYAWTQVSGPNTATRSGQATANLTASGLVQGAYVFRLTVTDNSGLTASDDAIVTVNASGSSGQSVTTLMLINADTDQAIGPMSTGMTIDLAVTPNLSVRADTSPNPVGSVRFSYDDISNLRTESGPPYTINGDVGGVDYTAWVPALGTHTLTATPYTQSAGAGAAGTPLTVVFTVINSTISGIPVVNAGADKTIVLPTSSASFNGSASDSDGTIASHLWTQLSGPNTAGLSGNTTANLTASGLVQGTYIFRYRATDNAGNSASDDVSAFVLPDSGGTAQITGELKKWHKVTLNFTGPNTSETATPNPFTDYRLNLTFSHPGSGKSYVVPGYFAADGNAGNTGANSGNIWRAHFAPDETGLWTYTASFRSGTNVATIAGGTAGAGAGFFDGDSGSFTIAATDKSGTDFRGKGRLEYVNQHHLRFAGTGDYFMKMGVDAPENLLAYADFDGDFKTDGQGDTLIKDWAPHVADWQTGDPTWGSGRGKGLIGAINYLASEGLNAFSFLTMNIDGDDKNVFPYTSYSERTRLDVSKLDQWEVVFEHGTRKGMHMNFKTQETENELMLDSGETGTQRKLYYRELIARFGHHPALNWNLGEEINDASSNQKKSWAQYFHDNDPYKHPIVIHNGANHYDLLGSGSKLTGFSLQLNASDFTDMFAMTKDYIDRSEDAGRPWVVACDEPGDARLSLRPDNDPGNSHIDARKNAIWGNIMAGGAGCEFYFGYDKPNSDLTCNDFRSRDAFWDYCRYTLNFIRENSIPFEQMTNRNSLVSGYGNNANRCLAKPGDTYLVQLHGGGGHTLNLSGVTGTYTVKWFNPRTGAALVNGPTVSGGGTVSLGSPPDTTTQDWVALVRNTSTGGGATNAAPVVSAGADKSAFLSDGPVNVSLSGTVTDDGLPAGVTPSRSWTFVSGPAAVTLTDANTATATATFTELGAYVLRFSSSDSLLSASDDITVTILPPASSGQRTFEAVHDAYTDSGANNNLTQLRVENSGTRTRISYLQFDLGSLSDSPSNAVLKLTEGDDTSGGTMTLRLYAAQSNAWTESTITSASSPAKGALLASFTGDVAEGQVVEFDVSAGVISPGVYSFILEADSVARDVSFASAENATVSARPVLVVGTGANAAPNFAGFSTFTPVNNPSLISYTLLLGGVSDPDGDPVSVVIASGSSSAGGYVSMGASSLTYTPPIDYRGTDSFPVTVQDGRGGFTSADIVFTVEPEDGITGLGSPSLERLSGNQARVRFHGMPGIQYSFQRSTNLSQWFTIHSVTAGVDGVVEHIDLSPPPGGRAYYRVSSP</sequence>
<dbReference type="InterPro" id="IPR032260">
    <property type="entry name" value="DUF5060"/>
</dbReference>
<feature type="chain" id="PRO_5045288233" evidence="4">
    <location>
        <begin position="20"/>
        <end position="2051"/>
    </location>
</feature>
<dbReference type="InterPro" id="IPR055372">
    <property type="entry name" value="CBM96"/>
</dbReference>
<evidence type="ECO:0000256" key="3">
    <source>
        <dbReference type="ARBA" id="ARBA00022729"/>
    </source>
</evidence>
<dbReference type="Pfam" id="PF22352">
    <property type="entry name" value="K319L-like_PKD"/>
    <property type="match status" value="7"/>
</dbReference>
<accession>A0ABT3G1A6</accession>
<comment type="caution">
    <text evidence="6">The sequence shown here is derived from an EMBL/GenBank/DDBJ whole genome shotgun (WGS) entry which is preliminary data.</text>
</comment>
<dbReference type="Gene3D" id="2.60.40.3440">
    <property type="match status" value="1"/>
</dbReference>
<dbReference type="EMBL" id="JAPDDR010000003">
    <property type="protein sequence ID" value="MCW1913359.1"/>
    <property type="molecule type" value="Genomic_DNA"/>
</dbReference>
<dbReference type="SUPFAM" id="SSF49299">
    <property type="entry name" value="PKD domain"/>
    <property type="match status" value="6"/>
</dbReference>
<dbReference type="InterPro" id="IPR013783">
    <property type="entry name" value="Ig-like_fold"/>
</dbReference>
<dbReference type="PROSITE" id="PS50093">
    <property type="entry name" value="PKD"/>
    <property type="match status" value="2"/>
</dbReference>
<dbReference type="RefSeq" id="WP_264512731.1">
    <property type="nucleotide sequence ID" value="NZ_JAPDDR010000003.1"/>
</dbReference>
<dbReference type="PANTHER" id="PTHR46182:SF2">
    <property type="entry name" value="FI19480P1"/>
    <property type="match status" value="1"/>
</dbReference>
<dbReference type="InterPro" id="IPR035986">
    <property type="entry name" value="PKD_dom_sf"/>
</dbReference>
<dbReference type="CDD" id="cd00146">
    <property type="entry name" value="PKD"/>
    <property type="match status" value="2"/>
</dbReference>
<evidence type="ECO:0000313" key="7">
    <source>
        <dbReference type="Proteomes" id="UP001165653"/>
    </source>
</evidence>
<feature type="signal peptide" evidence="4">
    <location>
        <begin position="1"/>
        <end position="19"/>
    </location>
</feature>
<dbReference type="Pfam" id="PF16586">
    <property type="entry name" value="DUF5060"/>
    <property type="match status" value="1"/>
</dbReference>
<evidence type="ECO:0000256" key="1">
    <source>
        <dbReference type="ARBA" id="ARBA00004613"/>
    </source>
</evidence>
<name>A0ABT3G1A6_9BACT</name>
<dbReference type="Proteomes" id="UP001165653">
    <property type="component" value="Unassembled WGS sequence"/>
</dbReference>
<keyword evidence="7" id="KW-1185">Reference proteome</keyword>
<evidence type="ECO:0000313" key="6">
    <source>
        <dbReference type="EMBL" id="MCW1913359.1"/>
    </source>
</evidence>
<dbReference type="Pfam" id="PF17892">
    <property type="entry name" value="Cadherin_5"/>
    <property type="match status" value="1"/>
</dbReference>
<feature type="domain" description="PKD" evidence="5">
    <location>
        <begin position="660"/>
        <end position="726"/>
    </location>
</feature>
<dbReference type="Gene3D" id="2.60.40.10">
    <property type="entry name" value="Immunoglobulins"/>
    <property type="match status" value="8"/>
</dbReference>
<dbReference type="InterPro" id="IPR000601">
    <property type="entry name" value="PKD_dom"/>
</dbReference>
<dbReference type="InterPro" id="IPR041690">
    <property type="entry name" value="Cadherin_5"/>
</dbReference>
<dbReference type="InterPro" id="IPR024749">
    <property type="entry name" value="Collagen-bd_put"/>
</dbReference>
<organism evidence="6 7">
    <name type="scientific">Luteolibacter rhizosphaerae</name>
    <dbReference type="NCBI Taxonomy" id="2989719"/>
    <lineage>
        <taxon>Bacteria</taxon>
        <taxon>Pseudomonadati</taxon>
        <taxon>Verrucomicrobiota</taxon>
        <taxon>Verrucomicrobiia</taxon>
        <taxon>Verrucomicrobiales</taxon>
        <taxon>Verrucomicrobiaceae</taxon>
        <taxon>Luteolibacter</taxon>
    </lineage>
</organism>
<comment type="subcellular location">
    <subcellularLocation>
        <location evidence="1">Secreted</location>
    </subcellularLocation>
</comment>
<dbReference type="SMART" id="SM00089">
    <property type="entry name" value="PKD"/>
    <property type="match status" value="7"/>
</dbReference>
<protein>
    <submittedName>
        <fullName evidence="6">Tandem-95 repeat protein</fullName>
    </submittedName>
</protein>
<dbReference type="InterPro" id="IPR029865">
    <property type="entry name" value="KIAA0319-like"/>
</dbReference>
<dbReference type="Pfam" id="PF24517">
    <property type="entry name" value="CBM96"/>
    <property type="match status" value="1"/>
</dbReference>
<feature type="domain" description="PKD" evidence="5">
    <location>
        <begin position="567"/>
        <end position="636"/>
    </location>
</feature>
<keyword evidence="2" id="KW-0964">Secreted</keyword>
<dbReference type="Gene3D" id="3.20.20.80">
    <property type="entry name" value="Glycosidases"/>
    <property type="match status" value="1"/>
</dbReference>
<keyword evidence="3 4" id="KW-0732">Signal</keyword>
<reference evidence="6" key="1">
    <citation type="submission" date="2022-10" db="EMBL/GenBank/DDBJ databases">
        <title>Luteolibacter sp. GHJ8, whole genome shotgun sequencing project.</title>
        <authorList>
            <person name="Zhao G."/>
            <person name="Shen L."/>
        </authorList>
    </citation>
    <scope>NUCLEOTIDE SEQUENCE</scope>
    <source>
        <strain evidence="6">GHJ8</strain>
    </source>
</reference>
<dbReference type="NCBIfam" id="NF012211">
    <property type="entry name" value="tand_rpt_95"/>
    <property type="match status" value="1"/>
</dbReference>
<dbReference type="PANTHER" id="PTHR46182">
    <property type="entry name" value="FI19480P1"/>
    <property type="match status" value="1"/>
</dbReference>
<evidence type="ECO:0000256" key="4">
    <source>
        <dbReference type="SAM" id="SignalP"/>
    </source>
</evidence>
<evidence type="ECO:0000259" key="5">
    <source>
        <dbReference type="PROSITE" id="PS50093"/>
    </source>
</evidence>